<proteinExistence type="predicted"/>
<dbReference type="EMBL" id="RFFG01000008">
    <property type="protein sequence ID" value="RMI46597.1"/>
    <property type="molecule type" value="Genomic_DNA"/>
</dbReference>
<dbReference type="RefSeq" id="WP_122193404.1">
    <property type="nucleotide sequence ID" value="NZ_JBHSKC010000020.1"/>
</dbReference>
<dbReference type="OrthoDB" id="3539696at2"/>
<evidence type="ECO:0000313" key="2">
    <source>
        <dbReference type="Proteomes" id="UP000282674"/>
    </source>
</evidence>
<reference evidence="1 2" key="1">
    <citation type="submission" date="2018-10" db="EMBL/GenBank/DDBJ databases">
        <title>Isolation from soil.</title>
        <authorList>
            <person name="Hu J."/>
        </authorList>
    </citation>
    <scope>NUCLEOTIDE SEQUENCE [LARGE SCALE GENOMIC DNA]</scope>
    <source>
        <strain evidence="1 2">NEAU-Ht49</strain>
    </source>
</reference>
<name>A0A3M2MAG3_9ACTN</name>
<organism evidence="1 2">
    <name type="scientific">Actinomadura harenae</name>
    <dbReference type="NCBI Taxonomy" id="2483351"/>
    <lineage>
        <taxon>Bacteria</taxon>
        <taxon>Bacillati</taxon>
        <taxon>Actinomycetota</taxon>
        <taxon>Actinomycetes</taxon>
        <taxon>Streptosporangiales</taxon>
        <taxon>Thermomonosporaceae</taxon>
        <taxon>Actinomadura</taxon>
    </lineage>
</organism>
<sequence length="174" mass="18955">MTVKCGALALTLDICIVGPNQIPKIETTRQVADNPSVAALSVMAHGHLDGTCERFLGGLKDAGSVEHAMRYIDYALEMVEGAAKSNLEVLLTMSTENEVVSEFKRTQQAIGKVQGKAEGEARGKALAAVQLLEHRGMKVPADMWARADACTDLEQAERWFKRSLDVERAEDLLD</sequence>
<keyword evidence="2" id="KW-1185">Reference proteome</keyword>
<dbReference type="AlphaFoldDB" id="A0A3M2MAG3"/>
<comment type="caution">
    <text evidence="1">The sequence shown here is derived from an EMBL/GenBank/DDBJ whole genome shotgun (WGS) entry which is preliminary data.</text>
</comment>
<accession>A0A3M2MAG3</accession>
<gene>
    <name evidence="1" type="ORF">EBO15_06640</name>
</gene>
<dbReference type="Proteomes" id="UP000282674">
    <property type="component" value="Unassembled WGS sequence"/>
</dbReference>
<evidence type="ECO:0000313" key="1">
    <source>
        <dbReference type="EMBL" id="RMI46597.1"/>
    </source>
</evidence>
<protein>
    <submittedName>
        <fullName evidence="1">Uncharacterized protein</fullName>
    </submittedName>
</protein>